<dbReference type="GO" id="GO:0043481">
    <property type="term" value="P:anthocyanin accumulation in tissues in response to UV light"/>
    <property type="evidence" value="ECO:0007669"/>
    <property type="project" value="UniProtKB-ARBA"/>
</dbReference>
<dbReference type="PANTHER" id="PTHR43394:SF16">
    <property type="entry name" value="ABC TRANSPORTER B FAMILY MEMBER 4-LIKE ISOFORM X1"/>
    <property type="match status" value="1"/>
</dbReference>
<dbReference type="GO" id="GO:0010328">
    <property type="term" value="F:auxin influx transmembrane transporter activity"/>
    <property type="evidence" value="ECO:0007669"/>
    <property type="project" value="UniProtKB-ARBA"/>
</dbReference>
<feature type="transmembrane region" description="Helical" evidence="12">
    <location>
        <begin position="138"/>
        <end position="161"/>
    </location>
</feature>
<protein>
    <submittedName>
        <fullName evidence="15">Uncharacterized protein</fullName>
    </submittedName>
</protein>
<keyword evidence="9 12" id="KW-0472">Membrane</keyword>
<evidence type="ECO:0000259" key="14">
    <source>
        <dbReference type="PROSITE" id="PS50929"/>
    </source>
</evidence>
<evidence type="ECO:0000256" key="3">
    <source>
        <dbReference type="ARBA" id="ARBA00022448"/>
    </source>
</evidence>
<evidence type="ECO:0000256" key="12">
    <source>
        <dbReference type="SAM" id="Phobius"/>
    </source>
</evidence>
<feature type="transmembrane region" description="Helical" evidence="12">
    <location>
        <begin position="214"/>
        <end position="232"/>
    </location>
</feature>
<dbReference type="FunFam" id="1.20.1560.10:FF:000009">
    <property type="entry name" value="ABC transporter B family member 1"/>
    <property type="match status" value="1"/>
</dbReference>
<keyword evidence="3" id="KW-0813">Transport</keyword>
<gene>
    <name evidence="15" type="ORF">R1flu_025696</name>
</gene>
<organism evidence="15 16">
    <name type="scientific">Riccia fluitans</name>
    <dbReference type="NCBI Taxonomy" id="41844"/>
    <lineage>
        <taxon>Eukaryota</taxon>
        <taxon>Viridiplantae</taxon>
        <taxon>Streptophyta</taxon>
        <taxon>Embryophyta</taxon>
        <taxon>Marchantiophyta</taxon>
        <taxon>Marchantiopsida</taxon>
        <taxon>Marchantiidae</taxon>
        <taxon>Marchantiales</taxon>
        <taxon>Ricciaceae</taxon>
        <taxon>Riccia</taxon>
    </lineage>
</organism>
<evidence type="ECO:0000256" key="1">
    <source>
        <dbReference type="ARBA" id="ARBA00004651"/>
    </source>
</evidence>
<dbReference type="InterPro" id="IPR039421">
    <property type="entry name" value="Type_1_exporter"/>
</dbReference>
<evidence type="ECO:0000256" key="11">
    <source>
        <dbReference type="SAM" id="MobiDB-lite"/>
    </source>
</evidence>
<dbReference type="PROSITE" id="PS50929">
    <property type="entry name" value="ABC_TM1F"/>
    <property type="match status" value="2"/>
</dbReference>
<dbReference type="PROSITE" id="PS50893">
    <property type="entry name" value="ABC_TRANSPORTER_2"/>
    <property type="match status" value="2"/>
</dbReference>
<dbReference type="GO" id="GO:0009741">
    <property type="term" value="P:response to brassinosteroid"/>
    <property type="evidence" value="ECO:0007669"/>
    <property type="project" value="UniProtKB-ARBA"/>
</dbReference>
<feature type="transmembrane region" description="Helical" evidence="12">
    <location>
        <begin position="1019"/>
        <end position="1041"/>
    </location>
</feature>
<comment type="caution">
    <text evidence="15">The sequence shown here is derived from an EMBL/GenBank/DDBJ whole genome shotgun (WGS) entry which is preliminary data.</text>
</comment>
<comment type="subcellular location">
    <subcellularLocation>
        <location evidence="1">Cell membrane</location>
        <topology evidence="1">Multi-pass membrane protein</topology>
    </subcellularLocation>
</comment>
<name>A0ABD1XYH9_9MARC</name>
<feature type="transmembrane region" description="Helical" evidence="12">
    <location>
        <begin position="355"/>
        <end position="381"/>
    </location>
</feature>
<keyword evidence="8 12" id="KW-1133">Transmembrane helix</keyword>
<feature type="domain" description="ABC transporter" evidence="13">
    <location>
        <begin position="1081"/>
        <end position="1318"/>
    </location>
</feature>
<feature type="transmembrane region" description="Helical" evidence="12">
    <location>
        <begin position="981"/>
        <end position="1007"/>
    </location>
</feature>
<dbReference type="Gene3D" id="3.40.50.300">
    <property type="entry name" value="P-loop containing nucleotide triphosphate hydrolases"/>
    <property type="match status" value="2"/>
</dbReference>
<dbReference type="SMART" id="SM00382">
    <property type="entry name" value="AAA"/>
    <property type="match status" value="2"/>
</dbReference>
<dbReference type="FunFam" id="3.40.50.300:FF:000066">
    <property type="entry name" value="ABC transporter B family member 1"/>
    <property type="match status" value="2"/>
</dbReference>
<dbReference type="SUPFAM" id="SSF90123">
    <property type="entry name" value="ABC transporter transmembrane region"/>
    <property type="match status" value="2"/>
</dbReference>
<keyword evidence="6" id="KW-0547">Nucleotide-binding</keyword>
<evidence type="ECO:0000259" key="13">
    <source>
        <dbReference type="PROSITE" id="PS50893"/>
    </source>
</evidence>
<accession>A0ABD1XYH9</accession>
<dbReference type="GO" id="GO:0008361">
    <property type="term" value="P:regulation of cell size"/>
    <property type="evidence" value="ECO:0007669"/>
    <property type="project" value="UniProtKB-ARBA"/>
</dbReference>
<dbReference type="GO" id="GO:0010329">
    <property type="term" value="F:auxin efflux transmembrane transporter activity"/>
    <property type="evidence" value="ECO:0007669"/>
    <property type="project" value="UniProtKB-ARBA"/>
</dbReference>
<keyword evidence="7" id="KW-0067">ATP-binding</keyword>
<evidence type="ECO:0000256" key="8">
    <source>
        <dbReference type="ARBA" id="ARBA00022989"/>
    </source>
</evidence>
<dbReference type="GO" id="GO:0005886">
    <property type="term" value="C:plasma membrane"/>
    <property type="evidence" value="ECO:0007669"/>
    <property type="project" value="UniProtKB-SubCell"/>
</dbReference>
<feature type="domain" description="ABC transmembrane type-1" evidence="14">
    <location>
        <begin position="760"/>
        <end position="1046"/>
    </location>
</feature>
<evidence type="ECO:0000313" key="16">
    <source>
        <dbReference type="Proteomes" id="UP001605036"/>
    </source>
</evidence>
<dbReference type="PANTHER" id="PTHR43394">
    <property type="entry name" value="ATP-DEPENDENT PERMEASE MDL1, MITOCHONDRIAL"/>
    <property type="match status" value="1"/>
</dbReference>
<evidence type="ECO:0000256" key="6">
    <source>
        <dbReference type="ARBA" id="ARBA00022741"/>
    </source>
</evidence>
<feature type="transmembrane region" description="Helical" evidence="12">
    <location>
        <begin position="317"/>
        <end position="340"/>
    </location>
</feature>
<proteinExistence type="inferred from homology"/>
<feature type="region of interest" description="Disordered" evidence="11">
    <location>
        <begin position="697"/>
        <end position="722"/>
    </location>
</feature>
<evidence type="ECO:0000256" key="10">
    <source>
        <dbReference type="ARBA" id="ARBA00023180"/>
    </source>
</evidence>
<dbReference type="InterPro" id="IPR011527">
    <property type="entry name" value="ABC1_TM_dom"/>
</dbReference>
<dbReference type="Pfam" id="PF00005">
    <property type="entry name" value="ABC_tran"/>
    <property type="match status" value="2"/>
</dbReference>
<feature type="domain" description="ABC transporter" evidence="13">
    <location>
        <begin position="416"/>
        <end position="652"/>
    </location>
</feature>
<dbReference type="CDD" id="cd18577">
    <property type="entry name" value="ABC_6TM_Pgp_ABCB1_D1_like"/>
    <property type="match status" value="1"/>
</dbReference>
<dbReference type="GO" id="GO:0099402">
    <property type="term" value="P:plant organ development"/>
    <property type="evidence" value="ECO:0007669"/>
    <property type="project" value="UniProtKB-ARBA"/>
</dbReference>
<feature type="transmembrane region" description="Helical" evidence="12">
    <location>
        <begin position="238"/>
        <end position="257"/>
    </location>
</feature>
<sequence>MVERRVMELEDDGGGVGSRDMGTENRNSDFPNSDGMKQKRKGKKGKGKVDDPTSGVAASEEDSKRKSGKRPKELVPVFKLFAFADSFDILLMTLGTIGAVGSGVSQPFMTLLFGKLIDAFGDNSSNSERLQSEVSNVAILYVVVGAAAAVASALEVACWMMTGERQSSRIRGLYLKAILRQDISFFDEEVSSGDVISRMSDDTVLIQEAMGEKVGNAIQLVSRFAGGFIVAFTKNWKLTAVLVATIPVLAIVGGVLASKISKITVQGQQAYSAAGSLVEQVLGAMRTVASYSGEEKAVEAYDKELVRAERAGVKQGIAMGLGSGITLFLMFDMYALALWYGSKLVAGRDATAGEVIIVIFAVVMGGMALGQLSPAITAFAVGRAAAYKMFQVIHRKSEIDALDLNGVIPEIVNGDLELRHVTFAYPTRPEVNIFSDFSLLIPSGTTAALVGESGSGKSSIISLVERFYDPQVGEVLLDGVDIKSLQLKWLRQQIALVSQEPVLFSTSIMENISYGKDGATLEEVQVAAKAANAATFIDKLPQGYDTQVGERGTQLSGGQKQRIAIARAIIKDPRILLLDEATSALDADSERLVQEALDRVTINRTTLIVAHRLSTIKNADMIAVIRNGTILEIGTHEELIMNPDGGYNQLISLQATQQAEVEEKLVSRGSYNHAIDEPVEEEQSRESFSIMNRILSRGHSSDGAGRLSSASHRSGGRKKSLDASDLEMGRIADAVKYENGKEGSIWRLAKMNKPEAPYFVLGSVGAIGQGLILPFFGLLLSSVIQLLFKSPHDIRKEGGFWALMFFALSSATLITNPIQKFCFALAGSALVRRVRKQTFSHVLRQEIGWFDDDKNTSGAISGRLYMDAGAVRGVVGDSLSLMVQNTATIVAGLTIAFTGGWELALVVLGLVPLLGMQGAIIGKRLKGFSKSAKSNYEKATRVANDAVTNIRTVASFGAEEKVVNFHDEQVRDSLKTGVKQGLISGFSIAVATFVLFAAYSIGFWAGAKFVAMGRMTFEGVFRVFLCIATSAIAVTQSLTLAPDVAKAQTAVVSIFRILDRQSRIDPLDKAGRILGDIKGLIEFKHVYFRYPARPNITVLQDLSFIVPAGQTLALVGESGSGKSTVISLLERFYEPDSGSILIDETEIRTLQLEWLRKKVGLVSQEPVLFDGTIKMNISYGKEGAISQEEIELASISANAHKFITSLPNSYDTRVGERGIQLSGGQKQRVAIARAIIRDPRILLLDEATSALDAESEQIVQEALDRISVHRTTILVAHRLSTVRNADQIAVMKNGCVVENGTYDELISRPNSAFSALVKLSSKA</sequence>
<keyword evidence="10" id="KW-0325">Glycoprotein</keyword>
<dbReference type="EMBL" id="JBHFFA010000007">
    <property type="protein sequence ID" value="KAL2614004.1"/>
    <property type="molecule type" value="Genomic_DNA"/>
</dbReference>
<dbReference type="SUPFAM" id="SSF52540">
    <property type="entry name" value="P-loop containing nucleoside triphosphate hydrolases"/>
    <property type="match status" value="2"/>
</dbReference>
<dbReference type="GO" id="GO:0009637">
    <property type="term" value="P:response to blue light"/>
    <property type="evidence" value="ECO:0007669"/>
    <property type="project" value="UniProtKB-ARBA"/>
</dbReference>
<dbReference type="Proteomes" id="UP001605036">
    <property type="component" value="Unassembled WGS sequence"/>
</dbReference>
<feature type="transmembrane region" description="Helical" evidence="12">
    <location>
        <begin position="74"/>
        <end position="100"/>
    </location>
</feature>
<dbReference type="FunFam" id="1.20.1560.10:FF:000029">
    <property type="entry name" value="ABC transporter B family member 1"/>
    <property type="match status" value="1"/>
</dbReference>
<feature type="transmembrane region" description="Helical" evidence="12">
    <location>
        <begin position="800"/>
        <end position="826"/>
    </location>
</feature>
<dbReference type="GO" id="GO:0009640">
    <property type="term" value="P:photomorphogenesis"/>
    <property type="evidence" value="ECO:0007669"/>
    <property type="project" value="UniProtKB-ARBA"/>
</dbReference>
<dbReference type="GO" id="GO:0048608">
    <property type="term" value="P:reproductive structure development"/>
    <property type="evidence" value="ECO:0007669"/>
    <property type="project" value="UniProtKB-ARBA"/>
</dbReference>
<dbReference type="GO" id="GO:1900459">
    <property type="term" value="P:positive regulation of brassinosteroid mediated signaling pathway"/>
    <property type="evidence" value="ECO:0007669"/>
    <property type="project" value="UniProtKB-ARBA"/>
</dbReference>
<feature type="transmembrane region" description="Helical" evidence="12">
    <location>
        <begin position="758"/>
        <end position="788"/>
    </location>
</feature>
<dbReference type="PROSITE" id="PS00211">
    <property type="entry name" value="ABC_TRANSPORTER_1"/>
    <property type="match status" value="2"/>
</dbReference>
<feature type="domain" description="ABC transmembrane type-1" evidence="14">
    <location>
        <begin position="94"/>
        <end position="380"/>
    </location>
</feature>
<dbReference type="GO" id="GO:0048367">
    <property type="term" value="P:shoot system development"/>
    <property type="evidence" value="ECO:0007669"/>
    <property type="project" value="UniProtKB-ARBA"/>
</dbReference>
<evidence type="ECO:0000313" key="15">
    <source>
        <dbReference type="EMBL" id="KAL2614004.1"/>
    </source>
</evidence>
<dbReference type="GO" id="GO:0005524">
    <property type="term" value="F:ATP binding"/>
    <property type="evidence" value="ECO:0007669"/>
    <property type="project" value="UniProtKB-KW"/>
</dbReference>
<dbReference type="GO" id="GO:0009958">
    <property type="term" value="P:positive gravitropism"/>
    <property type="evidence" value="ECO:0007669"/>
    <property type="project" value="UniProtKB-ARBA"/>
</dbReference>
<evidence type="ECO:0000256" key="4">
    <source>
        <dbReference type="ARBA" id="ARBA00022692"/>
    </source>
</evidence>
<dbReference type="InterPro" id="IPR003439">
    <property type="entry name" value="ABC_transporter-like_ATP-bd"/>
</dbReference>
<evidence type="ECO:0000256" key="5">
    <source>
        <dbReference type="ARBA" id="ARBA00022737"/>
    </source>
</evidence>
<dbReference type="InterPro" id="IPR003593">
    <property type="entry name" value="AAA+_ATPase"/>
</dbReference>
<dbReference type="InterPro" id="IPR027417">
    <property type="entry name" value="P-loop_NTPase"/>
</dbReference>
<dbReference type="InterPro" id="IPR036640">
    <property type="entry name" value="ABC1_TM_sf"/>
</dbReference>
<evidence type="ECO:0000256" key="7">
    <source>
        <dbReference type="ARBA" id="ARBA00022840"/>
    </source>
</evidence>
<keyword evidence="5" id="KW-0677">Repeat</keyword>
<reference evidence="15 16" key="1">
    <citation type="submission" date="2024-09" db="EMBL/GenBank/DDBJ databases">
        <title>Chromosome-scale assembly of Riccia fluitans.</title>
        <authorList>
            <person name="Paukszto L."/>
            <person name="Sawicki J."/>
            <person name="Karawczyk K."/>
            <person name="Piernik-Szablinska J."/>
            <person name="Szczecinska M."/>
            <person name="Mazdziarz M."/>
        </authorList>
    </citation>
    <scope>NUCLEOTIDE SEQUENCE [LARGE SCALE GENOMIC DNA]</scope>
    <source>
        <strain evidence="15">Rf_01</strain>
        <tissue evidence="15">Aerial parts of the thallus</tissue>
    </source>
</reference>
<comment type="similarity">
    <text evidence="2">Belongs to the ABC transporter superfamily. ABCB family. Multidrug resistance exporter (TC 3.A.1.201) subfamily.</text>
</comment>
<dbReference type="GO" id="GO:0009926">
    <property type="term" value="P:auxin polar transport"/>
    <property type="evidence" value="ECO:0007669"/>
    <property type="project" value="UniProtKB-ARBA"/>
</dbReference>
<feature type="region of interest" description="Disordered" evidence="11">
    <location>
        <begin position="1"/>
        <end position="69"/>
    </location>
</feature>
<keyword evidence="16" id="KW-1185">Reference proteome</keyword>
<dbReference type="InterPro" id="IPR017871">
    <property type="entry name" value="ABC_transporter-like_CS"/>
</dbReference>
<keyword evidence="4 12" id="KW-0812">Transmembrane</keyword>
<evidence type="ECO:0000256" key="2">
    <source>
        <dbReference type="ARBA" id="ARBA00007577"/>
    </source>
</evidence>
<evidence type="ECO:0000256" key="9">
    <source>
        <dbReference type="ARBA" id="ARBA00023136"/>
    </source>
</evidence>
<dbReference type="CDD" id="cd18578">
    <property type="entry name" value="ABC_6TM_Pgp_ABCB1_D2_like"/>
    <property type="match status" value="1"/>
</dbReference>
<dbReference type="CDD" id="cd03249">
    <property type="entry name" value="ABC_MTABC3_MDL1_MDL2"/>
    <property type="match status" value="2"/>
</dbReference>
<dbReference type="Gene3D" id="1.20.1560.10">
    <property type="entry name" value="ABC transporter type 1, transmembrane domain"/>
    <property type="match status" value="1"/>
</dbReference>
<dbReference type="Pfam" id="PF00664">
    <property type="entry name" value="ABC_membrane"/>
    <property type="match status" value="2"/>
</dbReference>